<feature type="active site" evidence="11">
    <location>
        <position position="156"/>
    </location>
</feature>
<feature type="binding site" evidence="13">
    <location>
        <position position="366"/>
    </location>
    <ligand>
        <name>heme</name>
        <dbReference type="ChEBI" id="CHEBI:30413"/>
    </ligand>
</feature>
<feature type="cross-link" description="3'-histidyl-3-tyrosine (His-Tyr)" evidence="14">
    <location>
        <begin position="347"/>
        <end position="370"/>
    </location>
</feature>
<dbReference type="OrthoDB" id="9760293at2"/>
<name>A0A0T5VN19_9SPHI</name>
<dbReference type="InterPro" id="IPR018028">
    <property type="entry name" value="Catalase"/>
</dbReference>
<evidence type="ECO:0000256" key="13">
    <source>
        <dbReference type="PIRSR" id="PIRSR038927-3"/>
    </source>
</evidence>
<dbReference type="InterPro" id="IPR011614">
    <property type="entry name" value="Catalase_core"/>
</dbReference>
<dbReference type="PANTHER" id="PTHR42821">
    <property type="entry name" value="CATALASE"/>
    <property type="match status" value="1"/>
</dbReference>
<protein>
    <recommendedName>
        <fullName evidence="3 10">Catalase</fullName>
        <ecNumber evidence="3 10">1.11.1.6</ecNumber>
    </recommendedName>
</protein>
<dbReference type="InterPro" id="IPR020835">
    <property type="entry name" value="Catalase_sf"/>
</dbReference>
<dbReference type="RefSeq" id="WP_057933191.1">
    <property type="nucleotide sequence ID" value="NZ_LMZQ01000011.1"/>
</dbReference>
<dbReference type="PROSITE" id="PS00437">
    <property type="entry name" value="CATALASE_1"/>
    <property type="match status" value="1"/>
</dbReference>
<comment type="similarity">
    <text evidence="2">Belongs to the catalase family. HPII subfamily.</text>
</comment>
<dbReference type="GO" id="GO:0042744">
    <property type="term" value="P:hydrogen peroxide catabolic process"/>
    <property type="evidence" value="ECO:0007669"/>
    <property type="project" value="UniProtKB-UniRule"/>
</dbReference>
<dbReference type="GO" id="GO:0005829">
    <property type="term" value="C:cytosol"/>
    <property type="evidence" value="ECO:0007669"/>
    <property type="project" value="TreeGrafter"/>
</dbReference>
<comment type="catalytic activity">
    <reaction evidence="10 15">
        <text>2 H2O2 = O2 + 2 H2O</text>
        <dbReference type="Rhea" id="RHEA:20309"/>
        <dbReference type="ChEBI" id="CHEBI:15377"/>
        <dbReference type="ChEBI" id="CHEBI:15379"/>
        <dbReference type="ChEBI" id="CHEBI:16240"/>
        <dbReference type="EC" id="1.11.1.6"/>
    </reaction>
</comment>
<reference evidence="18 19" key="1">
    <citation type="submission" date="2015-11" db="EMBL/GenBank/DDBJ databases">
        <title>Sequence of Pedobacter ginsenosidimutans.</title>
        <authorList>
            <person name="Carson E."/>
            <person name="Keyser V."/>
            <person name="Newman J."/>
            <person name="Miller J."/>
        </authorList>
    </citation>
    <scope>NUCLEOTIDE SEQUENCE [LARGE SCALE GENOMIC DNA]</scope>
    <source>
        <strain evidence="18 19">KACC 14530</strain>
    </source>
</reference>
<dbReference type="PROSITE" id="PS51402">
    <property type="entry name" value="CATALASE_3"/>
    <property type="match status" value="1"/>
</dbReference>
<feature type="binding site" evidence="13">
    <location>
        <position position="80"/>
    </location>
    <ligand>
        <name>heme</name>
        <dbReference type="ChEBI" id="CHEBI:30413"/>
    </ligand>
</feature>
<gene>
    <name evidence="18" type="primary">katE</name>
    <name evidence="18" type="ORF">ASU31_15330</name>
</gene>
<dbReference type="SMART" id="SM01060">
    <property type="entry name" value="Catalase"/>
    <property type="match status" value="1"/>
</dbReference>
<keyword evidence="6 10" id="KW-0479">Metal-binding</keyword>
<dbReference type="GO" id="GO:0006979">
    <property type="term" value="P:response to oxidative stress"/>
    <property type="evidence" value="ECO:0007669"/>
    <property type="project" value="InterPro"/>
</dbReference>
<dbReference type="Pfam" id="PF18011">
    <property type="entry name" value="Catalase_C"/>
    <property type="match status" value="1"/>
</dbReference>
<feature type="domain" description="Catalase core" evidence="17">
    <location>
        <begin position="36"/>
        <end position="424"/>
    </location>
</feature>
<feature type="binding site" evidence="13">
    <location>
        <position position="377"/>
    </location>
    <ligand>
        <name>heme</name>
        <dbReference type="ChEBI" id="CHEBI:30413"/>
    </ligand>
</feature>
<dbReference type="PIRSF" id="PIRSF038927">
    <property type="entry name" value="Catalase_clade2"/>
    <property type="match status" value="1"/>
</dbReference>
<dbReference type="AlphaFoldDB" id="A0A0T5VN19"/>
<keyword evidence="19" id="KW-1185">Reference proteome</keyword>
<dbReference type="PROSITE" id="PS00438">
    <property type="entry name" value="CATALASE_2"/>
    <property type="match status" value="1"/>
</dbReference>
<evidence type="ECO:0000256" key="1">
    <source>
        <dbReference type="ARBA" id="ARBA00001971"/>
    </source>
</evidence>
<dbReference type="PANTHER" id="PTHR42821:SF1">
    <property type="entry name" value="CATALASE-B"/>
    <property type="match status" value="1"/>
</dbReference>
<dbReference type="SUPFAM" id="SSF52317">
    <property type="entry name" value="Class I glutamine amidotransferase-like"/>
    <property type="match status" value="1"/>
</dbReference>
<dbReference type="InterPro" id="IPR024712">
    <property type="entry name" value="Catalase_clade2"/>
</dbReference>
<dbReference type="InterPro" id="IPR029062">
    <property type="entry name" value="Class_I_gatase-like"/>
</dbReference>
<dbReference type="GO" id="GO:0046872">
    <property type="term" value="F:metal ion binding"/>
    <property type="evidence" value="ECO:0007669"/>
    <property type="project" value="UniProtKB-KW"/>
</dbReference>
<feature type="region of interest" description="Disordered" evidence="16">
    <location>
        <begin position="1"/>
        <end position="23"/>
    </location>
</feature>
<evidence type="ECO:0000256" key="8">
    <source>
        <dbReference type="ARBA" id="ARBA00023004"/>
    </source>
</evidence>
<feature type="binding site" description="axial binding residue" evidence="12">
    <location>
        <position position="370"/>
    </location>
    <ligand>
        <name>heme</name>
        <dbReference type="ChEBI" id="CHEBI:30413"/>
    </ligand>
    <ligandPart>
        <name>Fe</name>
        <dbReference type="ChEBI" id="CHEBI:18248"/>
    </ligandPart>
</feature>
<comment type="caution">
    <text evidence="18">The sequence shown here is derived from an EMBL/GenBank/DDBJ whole genome shotgun (WGS) entry which is preliminary data.</text>
</comment>
<evidence type="ECO:0000256" key="9">
    <source>
        <dbReference type="ARBA" id="ARBA00023324"/>
    </source>
</evidence>
<feature type="active site" evidence="11">
    <location>
        <position position="83"/>
    </location>
</feature>
<dbReference type="Proteomes" id="UP000051950">
    <property type="component" value="Unassembled WGS sequence"/>
</dbReference>
<keyword evidence="8 10" id="KW-0408">Iron</keyword>
<dbReference type="Pfam" id="PF00199">
    <property type="entry name" value="Catalase"/>
    <property type="match status" value="1"/>
</dbReference>
<dbReference type="InterPro" id="IPR024708">
    <property type="entry name" value="Catalase_AS"/>
</dbReference>
<dbReference type="GO" id="GO:0020037">
    <property type="term" value="F:heme binding"/>
    <property type="evidence" value="ECO:0007669"/>
    <property type="project" value="UniProtKB-UniRule"/>
</dbReference>
<feature type="compositionally biased region" description="Basic residues" evidence="16">
    <location>
        <begin position="1"/>
        <end position="11"/>
    </location>
</feature>
<evidence type="ECO:0000256" key="15">
    <source>
        <dbReference type="RuleBase" id="RU000498"/>
    </source>
</evidence>
<organism evidence="18 19">
    <name type="scientific">Pedobacter ginsenosidimutans</name>
    <dbReference type="NCBI Taxonomy" id="687842"/>
    <lineage>
        <taxon>Bacteria</taxon>
        <taxon>Pseudomonadati</taxon>
        <taxon>Bacteroidota</taxon>
        <taxon>Sphingobacteriia</taxon>
        <taxon>Sphingobacteriales</taxon>
        <taxon>Sphingobacteriaceae</taxon>
        <taxon>Pedobacter</taxon>
    </lineage>
</organism>
<evidence type="ECO:0000313" key="19">
    <source>
        <dbReference type="Proteomes" id="UP000051950"/>
    </source>
</evidence>
<dbReference type="EC" id="1.11.1.6" evidence="3 10"/>
<keyword evidence="5 10" id="KW-0349">Heme</keyword>
<dbReference type="EMBL" id="LMZQ01000011">
    <property type="protein sequence ID" value="KRT15250.1"/>
    <property type="molecule type" value="Genomic_DNA"/>
</dbReference>
<feature type="binding site" evidence="13">
    <location>
        <position position="120"/>
    </location>
    <ligand>
        <name>heme</name>
        <dbReference type="ChEBI" id="CHEBI:30413"/>
    </ligand>
</feature>
<keyword evidence="4 10" id="KW-0575">Peroxidase</keyword>
<keyword evidence="7 10" id="KW-0560">Oxidoreductase</keyword>
<feature type="binding site" evidence="13">
    <location>
        <position position="169"/>
    </location>
    <ligand>
        <name>heme</name>
        <dbReference type="ChEBI" id="CHEBI:30413"/>
    </ligand>
</feature>
<evidence type="ECO:0000256" key="5">
    <source>
        <dbReference type="ARBA" id="ARBA00022617"/>
    </source>
</evidence>
<dbReference type="FunFam" id="2.40.180.10:FF:000003">
    <property type="entry name" value="Catalase"/>
    <property type="match status" value="1"/>
</dbReference>
<dbReference type="InterPro" id="IPR010582">
    <property type="entry name" value="Catalase_immune_responsive"/>
</dbReference>
<evidence type="ECO:0000256" key="11">
    <source>
        <dbReference type="PIRSR" id="PIRSR038927-1"/>
    </source>
</evidence>
<evidence type="ECO:0000256" key="6">
    <source>
        <dbReference type="ARBA" id="ARBA00022723"/>
    </source>
</evidence>
<evidence type="ECO:0000256" key="2">
    <source>
        <dbReference type="ARBA" id="ARBA00010660"/>
    </source>
</evidence>
<dbReference type="InterPro" id="IPR043156">
    <property type="entry name" value="Catalase_clade2_helical"/>
</dbReference>
<sequence length="730" mass="81072">MDKKAPKRKNKPAQPENDKTAKLESFVADSTGEFLTTNHGVRINDDQNSLKAGERGATLLEDFILREKITHFDHERIPERVVHARGSAAHGVFKVYEDMSKLTRAAFLCDPGAETPVFVRFSTVAGSRGSTDLARDVRGFAVKFYTQEGNFDLVGNNMPVFFIQDTVKFPDLVHAVKPEPDNEMPQAASAHDTFWDFISQMPESSHMIMWLMSDRAIPRSYRMMEGFGVHTFRFVNANGEASFVKFHWKPLLGVHSVAWDEAQNISGKDPDFHRRDLWDAIEAGAFPEWELGVQIVPEADEFKFEFDLLDPTKLIPEELVPVQRIGKMTLNRNPDNFFAETEQVAFHVGHVVPGIDFTNDPLLQGRLFSYTDTQLIRLGGPNFHEIPINRPVIPVHNNQRDGHMRQTINRGKTSYGPNGIAANDPRQVPAAQGGFVSHNEAIDARKIRARSRSFFDHFSQARLFLNSQSNAEKNHIIDAFSFELGKVKAIPVRERMLAVLIQIDKDLAGAVAQALGLKIPKIPLADLNNSLPADGKRKDYASVNPKGSLVKSIALSMATTIKDTVKSRKIAILAADGVNEQTLSKVKDFLVAQGAVVHIIAPRLGEIISAGGKNIVVDESLLTAASVLYDAVYVPGGTNSVNALSGEANAIHFLNEAFKHCKAIAADKQALQVLESTYFAKKLPAEYANGTALREGILITEDIKALTKTFVEMIALHRFWDREIQRKIPA</sequence>
<dbReference type="CDD" id="cd03132">
    <property type="entry name" value="GATase1_catalase"/>
    <property type="match status" value="1"/>
</dbReference>
<dbReference type="Gene3D" id="3.40.50.880">
    <property type="match status" value="1"/>
</dbReference>
<dbReference type="STRING" id="687842.ASU31_15330"/>
<evidence type="ECO:0000256" key="10">
    <source>
        <dbReference type="PIRNR" id="PIRNR038927"/>
    </source>
</evidence>
<comment type="cofactor">
    <cofactor evidence="1 10 12">
        <name>heme</name>
        <dbReference type="ChEBI" id="CHEBI:30413"/>
    </cofactor>
</comment>
<dbReference type="GO" id="GO:0004096">
    <property type="term" value="F:catalase activity"/>
    <property type="evidence" value="ECO:0007669"/>
    <property type="project" value="UniProtKB-UniRule"/>
</dbReference>
<keyword evidence="9 10" id="KW-0376">Hydrogen peroxide</keyword>
<dbReference type="Gene3D" id="2.40.180.10">
    <property type="entry name" value="Catalase core domain"/>
    <property type="match status" value="1"/>
</dbReference>
<evidence type="ECO:0000256" key="4">
    <source>
        <dbReference type="ARBA" id="ARBA00022559"/>
    </source>
</evidence>
<dbReference type="Gene3D" id="1.20.1370.20">
    <property type="match status" value="1"/>
</dbReference>
<dbReference type="PRINTS" id="PR00067">
    <property type="entry name" value="CATALASE"/>
</dbReference>
<comment type="function">
    <text evidence="10">Decomposes hydrogen peroxide into water and oxygen; serves to protect cells from the toxic effects of hydrogen peroxide.</text>
</comment>
<evidence type="ECO:0000256" key="3">
    <source>
        <dbReference type="ARBA" id="ARBA00012314"/>
    </source>
</evidence>
<proteinExistence type="inferred from homology"/>
<evidence type="ECO:0000256" key="7">
    <source>
        <dbReference type="ARBA" id="ARBA00023002"/>
    </source>
</evidence>
<evidence type="ECO:0000256" key="14">
    <source>
        <dbReference type="PIRSR" id="PIRSR038927-4"/>
    </source>
</evidence>
<dbReference type="CDD" id="cd08155">
    <property type="entry name" value="catalase_clade_2"/>
    <property type="match status" value="1"/>
</dbReference>
<dbReference type="InterPro" id="IPR002226">
    <property type="entry name" value="Catalase_haem_BS"/>
</dbReference>
<dbReference type="Pfam" id="PF06628">
    <property type="entry name" value="Catalase-rel"/>
    <property type="match status" value="1"/>
</dbReference>
<dbReference type="SUPFAM" id="SSF56634">
    <property type="entry name" value="Heme-dependent catalase-like"/>
    <property type="match status" value="1"/>
</dbReference>
<evidence type="ECO:0000256" key="12">
    <source>
        <dbReference type="PIRSR" id="PIRSR038927-2"/>
    </source>
</evidence>
<evidence type="ECO:0000313" key="18">
    <source>
        <dbReference type="EMBL" id="KRT15250.1"/>
    </source>
</evidence>
<evidence type="ECO:0000259" key="17">
    <source>
        <dbReference type="SMART" id="SM01060"/>
    </source>
</evidence>
<dbReference type="InterPro" id="IPR041399">
    <property type="entry name" value="Catalase_large_C"/>
</dbReference>
<accession>A0A0T5VN19</accession>
<evidence type="ECO:0000256" key="16">
    <source>
        <dbReference type="SAM" id="MobiDB-lite"/>
    </source>
</evidence>